<sequence>MVRWCPPATTVPAEGRRAARRPGRPHGPTTPPLGRPVAGTESGNGGRTALGTPTRRGEPQAVHTRPGARSRRNG</sequence>
<protein>
    <submittedName>
        <fullName evidence="2">Uncharacterized protein</fullName>
    </submittedName>
</protein>
<dbReference type="HOGENOM" id="CLU_2686430_0_0_11"/>
<gene>
    <name evidence="2" type="ORF">SXIM_14360</name>
</gene>
<dbReference type="KEGG" id="sxi:SXIM_14360"/>
<accession>A0A0F7FRG9</accession>
<organism evidence="2 3">
    <name type="scientific">Streptomyces xiamenensis</name>
    <dbReference type="NCBI Taxonomy" id="408015"/>
    <lineage>
        <taxon>Bacteria</taxon>
        <taxon>Bacillati</taxon>
        <taxon>Actinomycetota</taxon>
        <taxon>Actinomycetes</taxon>
        <taxon>Kitasatosporales</taxon>
        <taxon>Streptomycetaceae</taxon>
        <taxon>Streptomyces</taxon>
    </lineage>
</organism>
<dbReference type="EMBL" id="CP009922">
    <property type="protein sequence ID" value="AKG42820.1"/>
    <property type="molecule type" value="Genomic_DNA"/>
</dbReference>
<dbReference type="STRING" id="408015.SXIM_14360"/>
<evidence type="ECO:0000313" key="2">
    <source>
        <dbReference type="EMBL" id="AKG42820.1"/>
    </source>
</evidence>
<feature type="region of interest" description="Disordered" evidence="1">
    <location>
        <begin position="1"/>
        <end position="74"/>
    </location>
</feature>
<evidence type="ECO:0000256" key="1">
    <source>
        <dbReference type="SAM" id="MobiDB-lite"/>
    </source>
</evidence>
<dbReference type="AlphaFoldDB" id="A0A0F7FRG9"/>
<dbReference type="PATRIC" id="fig|408015.6.peg.1470"/>
<reference evidence="2" key="1">
    <citation type="submission" date="2019-08" db="EMBL/GenBank/DDBJ databases">
        <title>Complete genome sequence of a mangrove-derived Streptomyces xiamenensis.</title>
        <authorList>
            <person name="Xu J."/>
        </authorList>
    </citation>
    <scope>NUCLEOTIDE SEQUENCE</scope>
    <source>
        <strain evidence="2">318</strain>
    </source>
</reference>
<name>A0A0F7FRG9_9ACTN</name>
<keyword evidence="3" id="KW-1185">Reference proteome</keyword>
<evidence type="ECO:0000313" key="3">
    <source>
        <dbReference type="Proteomes" id="UP000034034"/>
    </source>
</evidence>
<proteinExistence type="predicted"/>
<dbReference type="Proteomes" id="UP000034034">
    <property type="component" value="Chromosome"/>
</dbReference>